<dbReference type="PANTHER" id="PTHR20275">
    <property type="entry name" value="NAD KINASE"/>
    <property type="match status" value="1"/>
</dbReference>
<dbReference type="InterPro" id="IPR017437">
    <property type="entry name" value="ATP-NAD_kinase_PpnK-typ_C"/>
</dbReference>
<comment type="caution">
    <text evidence="6">The sequence shown here is derived from an EMBL/GenBank/DDBJ whole genome shotgun (WGS) entry which is preliminary data.</text>
</comment>
<keyword evidence="2 6" id="KW-0418">Kinase</keyword>
<dbReference type="InterPro" id="IPR002504">
    <property type="entry name" value="NADK"/>
</dbReference>
<evidence type="ECO:0000256" key="3">
    <source>
        <dbReference type="ARBA" id="ARBA00022857"/>
    </source>
</evidence>
<evidence type="ECO:0000256" key="2">
    <source>
        <dbReference type="ARBA" id="ARBA00022777"/>
    </source>
</evidence>
<dbReference type="EMBL" id="CABO01000054">
    <property type="protein sequence ID" value="CBI03283.1"/>
    <property type="molecule type" value="Genomic_DNA"/>
</dbReference>
<keyword evidence="3" id="KW-0521">NADP</keyword>
<dbReference type="AlphaFoldDB" id="E6Q7V8"/>
<keyword evidence="4" id="KW-0520">NAD</keyword>
<organism evidence="6">
    <name type="scientific">mine drainage metagenome</name>
    <dbReference type="NCBI Taxonomy" id="410659"/>
    <lineage>
        <taxon>unclassified sequences</taxon>
        <taxon>metagenomes</taxon>
        <taxon>ecological metagenomes</taxon>
    </lineage>
</organism>
<dbReference type="GO" id="GO:0006741">
    <property type="term" value="P:NADP+ biosynthetic process"/>
    <property type="evidence" value="ECO:0007669"/>
    <property type="project" value="InterPro"/>
</dbReference>
<dbReference type="Gene3D" id="2.60.200.30">
    <property type="entry name" value="Probable inorganic polyphosphate/atp-NAD kinase, domain 2"/>
    <property type="match status" value="1"/>
</dbReference>
<dbReference type="HAMAP" id="MF_00361">
    <property type="entry name" value="NAD_kinase"/>
    <property type="match status" value="1"/>
</dbReference>
<dbReference type="InterPro" id="IPR016064">
    <property type="entry name" value="NAD/diacylglycerol_kinase_sf"/>
</dbReference>
<dbReference type="EC" id="2.7.1.23" evidence="6"/>
<name>E6Q7V8_9ZZZZ</name>
<evidence type="ECO:0000313" key="6">
    <source>
        <dbReference type="EMBL" id="CBI03283.1"/>
    </source>
</evidence>
<feature type="compositionally biased region" description="Basic and acidic residues" evidence="5">
    <location>
        <begin position="27"/>
        <end position="36"/>
    </location>
</feature>
<sequence length="451" mass="49407">MSAPARRGACDRARCGIRSTRLAPAERPARHGHGTDARPQSSCRAFCATIRSHRDRRFIYLAPYDSRLGDSFSHARRQNRCAGKTTIRSGARTARAWRRGSRSGGASRRLARGVGRGERPRVTPCGTDRLAAHRARRQSRVPRGVAAFGRIARRGTNRRGRRRSPLGTMKTLSFARRSVAIHLSSRESAHAYAKQFVAMLEARSISCVVLDDRAGDPEALARVDLLVSIGGDGTLLRAARRVVDLGIPILGINTGRLGFLTEFDSDDPRIVQLPDLLDRGLLIEERAALQVEARGEKHFALNDVVVRKGDIARVVPFRLHLDDEEAVGVPADGICVCTPTGSTAYFLSAGGSLISPRVDAFGVVPLLPHTLFSRPLIVAGDARVTILCDADLGGAHLECDGDVVTEIAPNEPVLVYRYPRLVRFARVEALRFFERLEAKLRWGASIVETVR</sequence>
<accession>E6Q7V8</accession>
<dbReference type="GO" id="GO:0019674">
    <property type="term" value="P:NAD+ metabolic process"/>
    <property type="evidence" value="ECO:0007669"/>
    <property type="project" value="InterPro"/>
</dbReference>
<dbReference type="Pfam" id="PF20143">
    <property type="entry name" value="NAD_kinase_C"/>
    <property type="match status" value="1"/>
</dbReference>
<protein>
    <submittedName>
        <fullName evidence="6">Putative NAD(+) kinase</fullName>
        <ecNumber evidence="6">2.7.1.23</ecNumber>
    </submittedName>
</protein>
<proteinExistence type="inferred from homology"/>
<gene>
    <name evidence="6" type="ORF">CARN4_1444</name>
</gene>
<evidence type="ECO:0000256" key="4">
    <source>
        <dbReference type="ARBA" id="ARBA00023027"/>
    </source>
</evidence>
<dbReference type="Pfam" id="PF01513">
    <property type="entry name" value="NAD_kinase"/>
    <property type="match status" value="1"/>
</dbReference>
<dbReference type="GO" id="GO:0003951">
    <property type="term" value="F:NAD+ kinase activity"/>
    <property type="evidence" value="ECO:0007669"/>
    <property type="project" value="UniProtKB-EC"/>
</dbReference>
<evidence type="ECO:0000256" key="5">
    <source>
        <dbReference type="SAM" id="MobiDB-lite"/>
    </source>
</evidence>
<feature type="region of interest" description="Disordered" evidence="5">
    <location>
        <begin position="21"/>
        <end position="40"/>
    </location>
</feature>
<dbReference type="Gene3D" id="3.40.50.10330">
    <property type="entry name" value="Probable inorganic polyphosphate/atp-NAD kinase, domain 1"/>
    <property type="match status" value="1"/>
</dbReference>
<keyword evidence="1 6" id="KW-0808">Transferase</keyword>
<dbReference type="InterPro" id="IPR017438">
    <property type="entry name" value="ATP-NAD_kinase_N"/>
</dbReference>
<reference evidence="6" key="1">
    <citation type="submission" date="2009-10" db="EMBL/GenBank/DDBJ databases">
        <title>Diversity of trophic interactions inside an arsenic-rich microbial ecosystem.</title>
        <authorList>
            <person name="Bertin P.N."/>
            <person name="Heinrich-Salmeron A."/>
            <person name="Pelletier E."/>
            <person name="Goulhen-Chollet F."/>
            <person name="Arsene-Ploetze F."/>
            <person name="Gallien S."/>
            <person name="Calteau A."/>
            <person name="Vallenet D."/>
            <person name="Casiot C."/>
            <person name="Chane-Woon-Ming B."/>
            <person name="Giloteaux L."/>
            <person name="Barakat M."/>
            <person name="Bonnefoy V."/>
            <person name="Bruneel O."/>
            <person name="Chandler M."/>
            <person name="Cleiss J."/>
            <person name="Duran R."/>
            <person name="Elbaz-Poulichet F."/>
            <person name="Fonknechten N."/>
            <person name="Lauga B."/>
            <person name="Mornico D."/>
            <person name="Ortet P."/>
            <person name="Schaeffer C."/>
            <person name="Siguier P."/>
            <person name="Alexander Thil Smith A."/>
            <person name="Van Dorsselaer A."/>
            <person name="Weissenbach J."/>
            <person name="Medigue C."/>
            <person name="Le Paslier D."/>
        </authorList>
    </citation>
    <scope>NUCLEOTIDE SEQUENCE</scope>
</reference>
<feature type="region of interest" description="Disordered" evidence="5">
    <location>
        <begin position="98"/>
        <end position="124"/>
    </location>
</feature>
<dbReference type="PANTHER" id="PTHR20275:SF0">
    <property type="entry name" value="NAD KINASE"/>
    <property type="match status" value="1"/>
</dbReference>
<dbReference type="SUPFAM" id="SSF111331">
    <property type="entry name" value="NAD kinase/diacylglycerol kinase-like"/>
    <property type="match status" value="1"/>
</dbReference>
<evidence type="ECO:0000256" key="1">
    <source>
        <dbReference type="ARBA" id="ARBA00022679"/>
    </source>
</evidence>